<organism evidence="1 2">
    <name type="scientific">Paraburkholderia eburnea</name>
    <dbReference type="NCBI Taxonomy" id="1189126"/>
    <lineage>
        <taxon>Bacteria</taxon>
        <taxon>Pseudomonadati</taxon>
        <taxon>Pseudomonadota</taxon>
        <taxon>Betaproteobacteria</taxon>
        <taxon>Burkholderiales</taxon>
        <taxon>Burkholderiaceae</taxon>
        <taxon>Paraburkholderia</taxon>
    </lineage>
</organism>
<dbReference type="Gene3D" id="3.40.630.30">
    <property type="match status" value="1"/>
</dbReference>
<dbReference type="Proteomes" id="UP000237381">
    <property type="component" value="Unassembled WGS sequence"/>
</dbReference>
<evidence type="ECO:0008006" key="3">
    <source>
        <dbReference type="Google" id="ProtNLM"/>
    </source>
</evidence>
<reference evidence="1 2" key="1">
    <citation type="submission" date="2018-01" db="EMBL/GenBank/DDBJ databases">
        <title>Genomic Encyclopedia of Type Strains, Phase III (KMG-III): the genomes of soil and plant-associated and newly described type strains.</title>
        <authorList>
            <person name="Whitman W."/>
        </authorList>
    </citation>
    <scope>NUCLEOTIDE SEQUENCE [LARGE SCALE GENOMIC DNA]</scope>
    <source>
        <strain evidence="1 2">JCM 18070</strain>
    </source>
</reference>
<dbReference type="InterPro" id="IPR016181">
    <property type="entry name" value="Acyl_CoA_acyltransferase"/>
</dbReference>
<dbReference type="GO" id="GO:1990189">
    <property type="term" value="F:protein N-terminal-serine acetyltransferase activity"/>
    <property type="evidence" value="ECO:0007669"/>
    <property type="project" value="TreeGrafter"/>
</dbReference>
<dbReference type="InterPro" id="IPR051908">
    <property type="entry name" value="Ribosomal_N-acetyltransferase"/>
</dbReference>
<accession>A0A2S4M1Z3</accession>
<evidence type="ECO:0000313" key="1">
    <source>
        <dbReference type="EMBL" id="POR48723.1"/>
    </source>
</evidence>
<proteinExistence type="predicted"/>
<dbReference type="GO" id="GO:0005737">
    <property type="term" value="C:cytoplasm"/>
    <property type="evidence" value="ECO:0007669"/>
    <property type="project" value="TreeGrafter"/>
</dbReference>
<name>A0A2S4M1Z3_9BURK</name>
<dbReference type="PANTHER" id="PTHR43441">
    <property type="entry name" value="RIBOSOMAL-PROTEIN-SERINE ACETYLTRANSFERASE"/>
    <property type="match status" value="1"/>
</dbReference>
<comment type="caution">
    <text evidence="1">The sequence shown here is derived from an EMBL/GenBank/DDBJ whole genome shotgun (WGS) entry which is preliminary data.</text>
</comment>
<dbReference type="GO" id="GO:0008999">
    <property type="term" value="F:protein-N-terminal-alanine acetyltransferase activity"/>
    <property type="evidence" value="ECO:0007669"/>
    <property type="project" value="TreeGrafter"/>
</dbReference>
<evidence type="ECO:0000313" key="2">
    <source>
        <dbReference type="Proteomes" id="UP000237381"/>
    </source>
</evidence>
<protein>
    <recommendedName>
        <fullName evidence="3">Acetyltransferase (GNAT) family protein</fullName>
    </recommendedName>
</protein>
<dbReference type="SUPFAM" id="SSF55729">
    <property type="entry name" value="Acyl-CoA N-acyltransferases (Nat)"/>
    <property type="match status" value="1"/>
</dbReference>
<sequence length="59" mass="6887">MKLNRIEPDIDPRNAASARVHERLGFVREGLLRERWIVGDEVTDSALYGLLRSDRRPRN</sequence>
<dbReference type="AlphaFoldDB" id="A0A2S4M1Z3"/>
<keyword evidence="2" id="KW-1185">Reference proteome</keyword>
<dbReference type="EMBL" id="PQGA01000013">
    <property type="protein sequence ID" value="POR48723.1"/>
    <property type="molecule type" value="Genomic_DNA"/>
</dbReference>
<dbReference type="PANTHER" id="PTHR43441:SF11">
    <property type="entry name" value="RIBOSOMAL-PROTEIN-SERINE ACETYLTRANSFERASE"/>
    <property type="match status" value="1"/>
</dbReference>
<gene>
    <name evidence="1" type="ORF">B0G62_1138</name>
</gene>